<accession>A0A369UPI3</accession>
<gene>
    <name evidence="1" type="ORF">DVJ77_10135</name>
</gene>
<dbReference type="EMBL" id="QQAH01000009">
    <property type="protein sequence ID" value="RDD81530.1"/>
    <property type="molecule type" value="Genomic_DNA"/>
</dbReference>
<dbReference type="Pfam" id="PF14081">
    <property type="entry name" value="DUF4262"/>
    <property type="match status" value="1"/>
</dbReference>
<reference evidence="1 2" key="1">
    <citation type="submission" date="2018-07" db="EMBL/GenBank/DDBJ databases">
        <title>Dyella tabacisoli L4-6T, whole genome shotgun sequence.</title>
        <authorList>
            <person name="Zhou X.-K."/>
            <person name="Li W.-J."/>
            <person name="Duan Y.-Q."/>
        </authorList>
    </citation>
    <scope>NUCLEOTIDE SEQUENCE [LARGE SCALE GENOMIC DNA]</scope>
    <source>
        <strain evidence="1 2">L4-6</strain>
    </source>
</reference>
<proteinExistence type="predicted"/>
<organism evidence="1 2">
    <name type="scientific">Dyella tabacisoli</name>
    <dbReference type="NCBI Taxonomy" id="2282381"/>
    <lineage>
        <taxon>Bacteria</taxon>
        <taxon>Pseudomonadati</taxon>
        <taxon>Pseudomonadota</taxon>
        <taxon>Gammaproteobacteria</taxon>
        <taxon>Lysobacterales</taxon>
        <taxon>Rhodanobacteraceae</taxon>
        <taxon>Dyella</taxon>
    </lineage>
</organism>
<sequence length="82" mass="9336">MDARHPEQTLKITFKSRLENMDAAEKKRLDDIEKHGCHVIQVLAEDDCPPFSYSVGIEQSSGYPEVIIIGLKRELAHIMVNE</sequence>
<keyword evidence="2" id="KW-1185">Reference proteome</keyword>
<protein>
    <submittedName>
        <fullName evidence="1">DUF4262 domain-containing protein</fullName>
    </submittedName>
</protein>
<comment type="caution">
    <text evidence="1">The sequence shown here is derived from an EMBL/GenBank/DDBJ whole genome shotgun (WGS) entry which is preliminary data.</text>
</comment>
<dbReference type="AlphaFoldDB" id="A0A369UPI3"/>
<dbReference type="OrthoDB" id="9793188at2"/>
<dbReference type="InterPro" id="IPR025358">
    <property type="entry name" value="DUF4262"/>
</dbReference>
<evidence type="ECO:0000313" key="2">
    <source>
        <dbReference type="Proteomes" id="UP000253782"/>
    </source>
</evidence>
<dbReference type="Proteomes" id="UP000253782">
    <property type="component" value="Unassembled WGS sequence"/>
</dbReference>
<name>A0A369UPI3_9GAMM</name>
<evidence type="ECO:0000313" key="1">
    <source>
        <dbReference type="EMBL" id="RDD81530.1"/>
    </source>
</evidence>